<dbReference type="Pfam" id="PF11009">
    <property type="entry name" value="BrxC"/>
    <property type="match status" value="1"/>
</dbReference>
<dbReference type="Proteomes" id="UP000310017">
    <property type="component" value="Chromosome"/>
</dbReference>
<proteinExistence type="predicted"/>
<dbReference type="InterPro" id="IPR022551">
    <property type="entry name" value="BrxC"/>
</dbReference>
<dbReference type="RefSeq" id="WP_138852583.1">
    <property type="nucleotide sequence ID" value="NZ_CP040710.1"/>
</dbReference>
<organism evidence="1 2">
    <name type="scientific">Aggregatimonas sangjinii</name>
    <dbReference type="NCBI Taxonomy" id="2583587"/>
    <lineage>
        <taxon>Bacteria</taxon>
        <taxon>Pseudomonadati</taxon>
        <taxon>Bacteroidota</taxon>
        <taxon>Flavobacteriia</taxon>
        <taxon>Flavobacteriales</taxon>
        <taxon>Flavobacteriaceae</taxon>
        <taxon>Aggregatimonas</taxon>
    </lineage>
</organism>
<dbReference type="AlphaFoldDB" id="A0A5B7SNZ5"/>
<dbReference type="SUPFAM" id="SSF52833">
    <property type="entry name" value="Thioredoxin-like"/>
    <property type="match status" value="1"/>
</dbReference>
<dbReference type="OrthoDB" id="677051at2"/>
<evidence type="ECO:0000313" key="2">
    <source>
        <dbReference type="Proteomes" id="UP000310017"/>
    </source>
</evidence>
<sequence length="138" mass="15476">MGFLKGLFGNSNGSDEAAAGRAEKDTKKVPWLALTTVAQLNEIVERSKTKTQVVFKHSTTCGISRMVMNMFNSNYDLEEGQMDFYYLDLHAYREVSNETGYLFQVMHQSPQLLIVRNGTAVAHASHGAITELDLHKYV</sequence>
<reference evidence="1 2" key="1">
    <citation type="submission" date="2019-05" db="EMBL/GenBank/DDBJ databases">
        <title>Genome sequencing of F202Z8.</title>
        <authorList>
            <person name="Kwon Y.M."/>
        </authorList>
    </citation>
    <scope>NUCLEOTIDE SEQUENCE [LARGE SCALE GENOMIC DNA]</scope>
    <source>
        <strain evidence="1 2">F202Z8</strain>
    </source>
</reference>
<accession>A0A5B7SNZ5</accession>
<evidence type="ECO:0000313" key="1">
    <source>
        <dbReference type="EMBL" id="QCX00237.1"/>
    </source>
</evidence>
<keyword evidence="2" id="KW-1185">Reference proteome</keyword>
<dbReference type="EMBL" id="CP040710">
    <property type="protein sequence ID" value="QCX00237.1"/>
    <property type="molecule type" value="Genomic_DNA"/>
</dbReference>
<dbReference type="InterPro" id="IPR036249">
    <property type="entry name" value="Thioredoxin-like_sf"/>
</dbReference>
<dbReference type="NCBIfam" id="TIGR04019">
    <property type="entry name" value="B_thiol_YtxJ"/>
    <property type="match status" value="1"/>
</dbReference>
<protein>
    <submittedName>
        <fullName evidence="1">Bacillithiol system redox-active protein YtxJ</fullName>
    </submittedName>
</protein>
<gene>
    <name evidence="1" type="primary">ytxJ</name>
    <name evidence="1" type="ORF">FGM00_08980</name>
</gene>
<dbReference type="KEGG" id="asag:FGM00_08980"/>
<name>A0A5B7SNZ5_9FLAO</name>
<dbReference type="Gene3D" id="3.40.30.10">
    <property type="entry name" value="Glutaredoxin"/>
    <property type="match status" value="1"/>
</dbReference>